<evidence type="ECO:0000313" key="3">
    <source>
        <dbReference type="Proteomes" id="UP000516444"/>
    </source>
</evidence>
<protein>
    <submittedName>
        <fullName evidence="2">Transcriptional regulator</fullName>
    </submittedName>
</protein>
<feature type="domain" description="HTH cro/C1-type" evidence="1">
    <location>
        <begin position="1"/>
        <end position="45"/>
    </location>
</feature>
<proteinExistence type="predicted"/>
<evidence type="ECO:0000259" key="1">
    <source>
        <dbReference type="PROSITE" id="PS50943"/>
    </source>
</evidence>
<dbReference type="EMBL" id="AP023440">
    <property type="protein sequence ID" value="BCL31391.1"/>
    <property type="molecule type" value="Genomic_DNA"/>
</dbReference>
<dbReference type="InterPro" id="IPR043917">
    <property type="entry name" value="DUF5753"/>
</dbReference>
<reference evidence="2 3" key="1">
    <citation type="journal article" date="2014" name="Int. J. Syst. Evol. Microbiol.">
        <title>Complete genome sequence of Corynebacterium casei LMG S-19264T (=DSM 44701T), isolated from a smear-ripened cheese.</title>
        <authorList>
            <consortium name="US DOE Joint Genome Institute (JGI-PGF)"/>
            <person name="Walter F."/>
            <person name="Albersmeier A."/>
            <person name="Kalinowski J."/>
            <person name="Ruckert C."/>
        </authorList>
    </citation>
    <scope>NUCLEOTIDE SEQUENCE [LARGE SCALE GENOMIC DNA]</scope>
    <source>
        <strain evidence="2 3">JCM 4677</strain>
    </source>
</reference>
<dbReference type="PROSITE" id="PS50943">
    <property type="entry name" value="HTH_CROC1"/>
    <property type="match status" value="1"/>
</dbReference>
<dbReference type="Proteomes" id="UP000516444">
    <property type="component" value="Chromosome"/>
</dbReference>
<dbReference type="Pfam" id="PF19054">
    <property type="entry name" value="DUF5753"/>
    <property type="match status" value="1"/>
</dbReference>
<organism evidence="2 3">
    <name type="scientific">Streptomyces aurantiacus</name>
    <dbReference type="NCBI Taxonomy" id="47760"/>
    <lineage>
        <taxon>Bacteria</taxon>
        <taxon>Bacillati</taxon>
        <taxon>Actinomycetota</taxon>
        <taxon>Actinomycetes</taxon>
        <taxon>Kitasatosporales</taxon>
        <taxon>Streptomycetaceae</taxon>
        <taxon>Streptomyces</taxon>
        <taxon>Streptomyces aurantiacus group</taxon>
    </lineage>
</organism>
<sequence>MAEAAEALDCTKGKISRLENGHVPVRAPDLAALMHAYRVHDPETRDRLSAIALRANRRRREGWWHQYGSVLGDSYRDQIELEAICDSVRTYEVQLIPGLFQTAEYGRAVTVASRAWQTAEEIDQFVQVRLARQQRLTGDEPMELWAVLAEGVLRQHVGGPSVMHAQLEQLAAMAERPNITVQVLPFSRGAHSGMFGPYLLLSFPQVTSLDLVLTETPTGNIWMEREAEVAYYRGLFDDARTTALPPTESLALIRRIAKEYRA</sequence>
<name>A0A7G1PA17_9ACTN</name>
<evidence type="ECO:0000313" key="2">
    <source>
        <dbReference type="EMBL" id="BCL31391.1"/>
    </source>
</evidence>
<dbReference type="Pfam" id="PF13560">
    <property type="entry name" value="HTH_31"/>
    <property type="match status" value="1"/>
</dbReference>
<dbReference type="CDD" id="cd00093">
    <property type="entry name" value="HTH_XRE"/>
    <property type="match status" value="1"/>
</dbReference>
<dbReference type="InterPro" id="IPR001387">
    <property type="entry name" value="Cro/C1-type_HTH"/>
</dbReference>
<keyword evidence="3" id="KW-1185">Reference proteome</keyword>
<dbReference type="AlphaFoldDB" id="A0A7G1PA17"/>
<dbReference type="KEGG" id="sgm:GCM10017557_62500"/>
<accession>A0A7G1PA17</accession>
<gene>
    <name evidence="2" type="ORF">GCM10017557_62500</name>
</gene>